<gene>
    <name evidence="1" type="ORF">GN244_ATG16883</name>
</gene>
<protein>
    <submittedName>
        <fullName evidence="1">Uncharacterized protein</fullName>
    </submittedName>
</protein>
<reference evidence="1" key="1">
    <citation type="submission" date="2020-04" db="EMBL/GenBank/DDBJ databases">
        <title>Hybrid Assembly of Korean Phytophthora infestans isolates.</title>
        <authorList>
            <person name="Prokchorchik M."/>
            <person name="Lee Y."/>
            <person name="Seo J."/>
            <person name="Cho J.-H."/>
            <person name="Park Y.-E."/>
            <person name="Jang D.-C."/>
            <person name="Im J.-S."/>
            <person name="Choi J.-G."/>
            <person name="Park H.-J."/>
            <person name="Lee G.-B."/>
            <person name="Lee Y.-G."/>
            <person name="Hong S.-Y."/>
            <person name="Cho K."/>
            <person name="Sohn K.H."/>
        </authorList>
    </citation>
    <scope>NUCLEOTIDE SEQUENCE</scope>
    <source>
        <strain evidence="1">KR_1_A1</strain>
    </source>
</reference>
<proteinExistence type="predicted"/>
<comment type="caution">
    <text evidence="1">The sequence shown here is derived from an EMBL/GenBank/DDBJ whole genome shotgun (WGS) entry which is preliminary data.</text>
</comment>
<keyword evidence="2" id="KW-1185">Reference proteome</keyword>
<accession>A0A833SKL6</accession>
<dbReference type="AlphaFoldDB" id="A0A833SKL6"/>
<sequence length="224" mass="25460">MFQFMSTPPSLSSGPNFSRELLEVERFRARHRRLCRGQQAALPVSRIEALDVEEDRTRKIPANWRQKQQQAQTPNHFDDGYWPESAGTEMHLGYNAFDSTASPEGFCDDTEESMAFKYPVIEPSQQADEGIQREQAGEIKLASADDDDQQKRKHFMADVGRKVASMGFSSATTWQQRPPARLSSGEIIPQISTFGQSVTWGAPGYYITYNGQRRAMYCQPLYFT</sequence>
<name>A0A833SKL6_PHYIN</name>
<evidence type="ECO:0000313" key="1">
    <source>
        <dbReference type="EMBL" id="KAF4031288.1"/>
    </source>
</evidence>
<dbReference type="Proteomes" id="UP000602510">
    <property type="component" value="Unassembled WGS sequence"/>
</dbReference>
<evidence type="ECO:0000313" key="2">
    <source>
        <dbReference type="Proteomes" id="UP000602510"/>
    </source>
</evidence>
<dbReference type="EMBL" id="WSZM01000594">
    <property type="protein sequence ID" value="KAF4031288.1"/>
    <property type="molecule type" value="Genomic_DNA"/>
</dbReference>
<organism evidence="1 2">
    <name type="scientific">Phytophthora infestans</name>
    <name type="common">Potato late blight agent</name>
    <name type="synonym">Botrytis infestans</name>
    <dbReference type="NCBI Taxonomy" id="4787"/>
    <lineage>
        <taxon>Eukaryota</taxon>
        <taxon>Sar</taxon>
        <taxon>Stramenopiles</taxon>
        <taxon>Oomycota</taxon>
        <taxon>Peronosporomycetes</taxon>
        <taxon>Peronosporales</taxon>
        <taxon>Peronosporaceae</taxon>
        <taxon>Phytophthora</taxon>
    </lineage>
</organism>